<dbReference type="Gene3D" id="3.40.50.2300">
    <property type="match status" value="2"/>
</dbReference>
<dbReference type="Pfam" id="PF07228">
    <property type="entry name" value="SpoIIE"/>
    <property type="match status" value="1"/>
</dbReference>
<protein>
    <recommendedName>
        <fullName evidence="4">Response regulatory domain-containing protein</fullName>
    </recommendedName>
</protein>
<organism evidence="5 6">
    <name type="scientific">Streptomyces axinellae</name>
    <dbReference type="NCBI Taxonomy" id="552788"/>
    <lineage>
        <taxon>Bacteria</taxon>
        <taxon>Bacillati</taxon>
        <taxon>Actinomycetota</taxon>
        <taxon>Actinomycetes</taxon>
        <taxon>Kitasatosporales</taxon>
        <taxon>Streptomycetaceae</taxon>
        <taxon>Streptomyces</taxon>
    </lineage>
</organism>
<feature type="region of interest" description="Disordered" evidence="3">
    <location>
        <begin position="199"/>
        <end position="234"/>
    </location>
</feature>
<evidence type="ECO:0000256" key="1">
    <source>
        <dbReference type="ARBA" id="ARBA00022801"/>
    </source>
</evidence>
<evidence type="ECO:0000256" key="2">
    <source>
        <dbReference type="PROSITE-ProRule" id="PRU00169"/>
    </source>
</evidence>
<dbReference type="Gene3D" id="3.60.40.10">
    <property type="entry name" value="PPM-type phosphatase domain"/>
    <property type="match status" value="1"/>
</dbReference>
<name>A0ABN3QE82_9ACTN</name>
<proteinExistence type="predicted"/>
<keyword evidence="6" id="KW-1185">Reference proteome</keyword>
<feature type="region of interest" description="Disordered" evidence="3">
    <location>
        <begin position="1"/>
        <end position="29"/>
    </location>
</feature>
<dbReference type="InterPro" id="IPR052016">
    <property type="entry name" value="Bact_Sigma-Reg"/>
</dbReference>
<dbReference type="RefSeq" id="WP_344567905.1">
    <property type="nucleotide sequence ID" value="NZ_BAAARJ010000013.1"/>
</dbReference>
<accession>A0ABN3QE82</accession>
<evidence type="ECO:0000313" key="6">
    <source>
        <dbReference type="Proteomes" id="UP001501447"/>
    </source>
</evidence>
<dbReference type="PANTHER" id="PTHR43156">
    <property type="entry name" value="STAGE II SPORULATION PROTEIN E-RELATED"/>
    <property type="match status" value="1"/>
</dbReference>
<sequence>MSVSAPSAASAPQTAAQAVSGQAPPAEQQGAGGIGLTLLVIEDDPAGALSVPRMLDEGGRPVKVRTARNLTEAARLLTDDVHCILLDLSLPCDEAGGDSADRIDRIDRSDRLDSAAAARECRLRGQGDGDGTRVRGARYGTGAAGGGEAGRVGDAAPAYDAPHAPHANGERHASGECYASSGAYASLGRGVSAGTDVSAGTGAGLGTRAGEGARETEGTRGDSDGTAREGAAAESGELEILRRVLRMAPRHAVLALTDGADAERDADAVRVGAQDYLIRDELDGRLLTRAIRYAVERKRNDLAQRQLTETRLRAQENARLERGLLPRPLLEGSELRFAARYRPGRSRALLGGDFYDTVRTPDGTVHAMIGDVCGHGPDEAALGVELRIAWRALTFAGLCGDALLSTLQKVLEHERASEEIFATLCTVDIDSDGRSAGICLAGHPSPLFAGAGGAAPRVLPYDESGPALGLLPKARWPRRRVALGRAWSLMMYTDGLIEGRVDEGAGGKERLGQQGMLDIVSRRMAEGARGERLLDATMNDVRHLNGGELTDDVAVLLLDRAADR</sequence>
<feature type="modified residue" description="4-aspartylphosphate" evidence="2">
    <location>
        <position position="87"/>
    </location>
</feature>
<dbReference type="SUPFAM" id="SSF52172">
    <property type="entry name" value="CheY-like"/>
    <property type="match status" value="2"/>
</dbReference>
<dbReference type="SMART" id="SM00331">
    <property type="entry name" value="PP2C_SIG"/>
    <property type="match status" value="1"/>
</dbReference>
<dbReference type="EMBL" id="BAAARJ010000013">
    <property type="protein sequence ID" value="GAA2623593.1"/>
    <property type="molecule type" value="Genomic_DNA"/>
</dbReference>
<keyword evidence="2" id="KW-0597">Phosphoprotein</keyword>
<comment type="caution">
    <text evidence="5">The sequence shown here is derived from an EMBL/GenBank/DDBJ whole genome shotgun (WGS) entry which is preliminary data.</text>
</comment>
<gene>
    <name evidence="5" type="ORF">GCM10009863_42480</name>
</gene>
<dbReference type="PROSITE" id="PS50110">
    <property type="entry name" value="RESPONSE_REGULATORY"/>
    <property type="match status" value="1"/>
</dbReference>
<evidence type="ECO:0000313" key="5">
    <source>
        <dbReference type="EMBL" id="GAA2623593.1"/>
    </source>
</evidence>
<dbReference type="InterPro" id="IPR036457">
    <property type="entry name" value="PPM-type-like_dom_sf"/>
</dbReference>
<dbReference type="InterPro" id="IPR001789">
    <property type="entry name" value="Sig_transdc_resp-reg_receiver"/>
</dbReference>
<dbReference type="Proteomes" id="UP001501447">
    <property type="component" value="Unassembled WGS sequence"/>
</dbReference>
<evidence type="ECO:0000256" key="3">
    <source>
        <dbReference type="SAM" id="MobiDB-lite"/>
    </source>
</evidence>
<feature type="compositionally biased region" description="Low complexity" evidence="3">
    <location>
        <begin position="1"/>
        <end position="20"/>
    </location>
</feature>
<dbReference type="InterPro" id="IPR001932">
    <property type="entry name" value="PPM-type_phosphatase-like_dom"/>
</dbReference>
<feature type="compositionally biased region" description="Basic and acidic residues" evidence="3">
    <location>
        <begin position="211"/>
        <end position="227"/>
    </location>
</feature>
<feature type="domain" description="Response regulatory" evidence="4">
    <location>
        <begin position="37"/>
        <end position="294"/>
    </location>
</feature>
<keyword evidence="1" id="KW-0378">Hydrolase</keyword>
<reference evidence="5 6" key="1">
    <citation type="journal article" date="2019" name="Int. J. Syst. Evol. Microbiol.">
        <title>The Global Catalogue of Microorganisms (GCM) 10K type strain sequencing project: providing services to taxonomists for standard genome sequencing and annotation.</title>
        <authorList>
            <consortium name="The Broad Institute Genomics Platform"/>
            <consortium name="The Broad Institute Genome Sequencing Center for Infectious Disease"/>
            <person name="Wu L."/>
            <person name="Ma J."/>
        </authorList>
    </citation>
    <scope>NUCLEOTIDE SEQUENCE [LARGE SCALE GENOMIC DNA]</scope>
    <source>
        <strain evidence="5 6">JCM 16373</strain>
    </source>
</reference>
<dbReference type="PANTHER" id="PTHR43156:SF2">
    <property type="entry name" value="STAGE II SPORULATION PROTEIN E"/>
    <property type="match status" value="1"/>
</dbReference>
<dbReference type="InterPro" id="IPR011006">
    <property type="entry name" value="CheY-like_superfamily"/>
</dbReference>
<evidence type="ECO:0000259" key="4">
    <source>
        <dbReference type="PROSITE" id="PS50110"/>
    </source>
</evidence>